<dbReference type="Pfam" id="PF20862">
    <property type="entry name" value="DUF6843"/>
    <property type="match status" value="1"/>
</dbReference>
<feature type="domain" description="DUF6843" evidence="1">
    <location>
        <begin position="28"/>
        <end position="127"/>
    </location>
</feature>
<dbReference type="Proteomes" id="UP001595817">
    <property type="component" value="Unassembled WGS sequence"/>
</dbReference>
<protein>
    <submittedName>
        <fullName evidence="2">DUF6843 domain-containing protein</fullName>
    </submittedName>
</protein>
<organism evidence="2 3">
    <name type="scientific">Chungangia koreensis</name>
    <dbReference type="NCBI Taxonomy" id="752657"/>
    <lineage>
        <taxon>Bacteria</taxon>
        <taxon>Bacillati</taxon>
        <taxon>Bacillota</taxon>
        <taxon>Bacilli</taxon>
        <taxon>Lactobacillales</taxon>
        <taxon>Chungangia</taxon>
    </lineage>
</organism>
<keyword evidence="3" id="KW-1185">Reference proteome</keyword>
<evidence type="ECO:0000313" key="2">
    <source>
        <dbReference type="EMBL" id="MFC4409638.1"/>
    </source>
</evidence>
<name>A0ABV8X2W3_9LACT</name>
<evidence type="ECO:0000313" key="3">
    <source>
        <dbReference type="Proteomes" id="UP001595817"/>
    </source>
</evidence>
<reference evidence="3" key="1">
    <citation type="journal article" date="2019" name="Int. J. Syst. Evol. Microbiol.">
        <title>The Global Catalogue of Microorganisms (GCM) 10K type strain sequencing project: providing services to taxonomists for standard genome sequencing and annotation.</title>
        <authorList>
            <consortium name="The Broad Institute Genomics Platform"/>
            <consortium name="The Broad Institute Genome Sequencing Center for Infectious Disease"/>
            <person name="Wu L."/>
            <person name="Ma J."/>
        </authorList>
    </citation>
    <scope>NUCLEOTIDE SEQUENCE [LARGE SCALE GENOMIC DNA]</scope>
    <source>
        <strain evidence="3">CCUG 59778</strain>
    </source>
</reference>
<evidence type="ECO:0000259" key="1">
    <source>
        <dbReference type="Pfam" id="PF20862"/>
    </source>
</evidence>
<sequence length="138" mass="15802">MKWKKRWAAIGLIGVLLIVLIANIDTSKETVIYHVPEGFKGCMTIYFSQKGYEPLDMKDNEIIIDIPKDGKVITSTSQEDFNKIGWHKTEAYYLNNSGERIMEIPKSMYQNGLDSITNSDPKSARFTISFDGRSDYCY</sequence>
<dbReference type="RefSeq" id="WP_378152608.1">
    <property type="nucleotide sequence ID" value="NZ_JBHSEC010000004.1"/>
</dbReference>
<accession>A0ABV8X2W3</accession>
<dbReference type="EMBL" id="JBHSEC010000004">
    <property type="protein sequence ID" value="MFC4409638.1"/>
    <property type="molecule type" value="Genomic_DNA"/>
</dbReference>
<comment type="caution">
    <text evidence="2">The sequence shown here is derived from an EMBL/GenBank/DDBJ whole genome shotgun (WGS) entry which is preliminary data.</text>
</comment>
<gene>
    <name evidence="2" type="ORF">ACFOZY_04195</name>
</gene>
<dbReference type="InterPro" id="IPR049293">
    <property type="entry name" value="DUF6843"/>
</dbReference>
<proteinExistence type="predicted"/>